<comment type="subcellular location">
    <subcellularLocation>
        <location evidence="1">Cell membrane</location>
        <topology evidence="1">Multi-pass membrane protein</topology>
    </subcellularLocation>
</comment>
<dbReference type="PANTHER" id="PTHR30250:SF11">
    <property type="entry name" value="O-ANTIGEN TRANSPORTER-RELATED"/>
    <property type="match status" value="1"/>
</dbReference>
<dbReference type="PANTHER" id="PTHR30250">
    <property type="entry name" value="PST FAMILY PREDICTED COLANIC ACID TRANSPORTER"/>
    <property type="match status" value="1"/>
</dbReference>
<evidence type="ECO:0000256" key="2">
    <source>
        <dbReference type="ARBA" id="ARBA00022475"/>
    </source>
</evidence>
<feature type="transmembrane region" description="Helical" evidence="6">
    <location>
        <begin position="341"/>
        <end position="361"/>
    </location>
</feature>
<feature type="transmembrane region" description="Helical" evidence="6">
    <location>
        <begin position="96"/>
        <end position="118"/>
    </location>
</feature>
<proteinExistence type="predicted"/>
<name>A0A1G2DZA7_9BACT</name>
<feature type="transmembrane region" description="Helical" evidence="6">
    <location>
        <begin position="163"/>
        <end position="180"/>
    </location>
</feature>
<feature type="transmembrane region" description="Helical" evidence="6">
    <location>
        <begin position="60"/>
        <end position="84"/>
    </location>
</feature>
<sequence>MRITYFNDIKNILFSNLTTKQTIFKNTFWLGVGTAVNKLLALALIIYAARILGAVEYGKFTFAVAFVSLLMIFSDLGLATIITREFSREKEKKEEFYSLISLKALLTFGSLILILLVSSFVVKEESIRRIVLIMASYLLINGLIGVFYCFFHARQKMEYEAGLEIMQVLLIFGFGIFVLFKFPSAEKLSYAYLFSSLFTFLSVLIFFQFKIFSLKIKWDFSVWKKFLTMSWPLALMGLFGVIYNYTDSVMLGYWNMLAETGWYNAAQKIATASWAPMGLIAASFYPALSKFSKKSEKKFQNAWNHELEIMIMFALPLIAGGIALAPKIIYCLYPPDFSPSILTFQILILTAGIIILYRPFYDAMIILNQQAKMFLITIVGAITNVILNLLLIPKYTLYGAAVATLITNFLILFIIGIFMKKFTFVRFPFLKTLSILLASAFASALMYFIVKQPFLYQINVFLLILFGAIIYFITILGIKKYILIYVQK</sequence>
<keyword evidence="3 6" id="KW-0812">Transmembrane</keyword>
<feature type="transmembrane region" description="Helical" evidence="6">
    <location>
        <begin position="130"/>
        <end position="151"/>
    </location>
</feature>
<dbReference type="CDD" id="cd13128">
    <property type="entry name" value="MATE_Wzx_like"/>
    <property type="match status" value="1"/>
</dbReference>
<feature type="transmembrane region" description="Helical" evidence="6">
    <location>
        <begin position="309"/>
        <end position="329"/>
    </location>
</feature>
<dbReference type="InterPro" id="IPR002797">
    <property type="entry name" value="Polysacc_synth"/>
</dbReference>
<keyword evidence="2" id="KW-1003">Cell membrane</keyword>
<comment type="caution">
    <text evidence="7">The sequence shown here is derived from an EMBL/GenBank/DDBJ whole genome shotgun (WGS) entry which is preliminary data.</text>
</comment>
<gene>
    <name evidence="7" type="ORF">A2175_01135</name>
</gene>
<reference evidence="7 8" key="1">
    <citation type="journal article" date="2016" name="Nat. Commun.">
        <title>Thousands of microbial genomes shed light on interconnected biogeochemical processes in an aquifer system.</title>
        <authorList>
            <person name="Anantharaman K."/>
            <person name="Brown C.T."/>
            <person name="Hug L.A."/>
            <person name="Sharon I."/>
            <person name="Castelle C.J."/>
            <person name="Probst A.J."/>
            <person name="Thomas B.C."/>
            <person name="Singh A."/>
            <person name="Wilkins M.J."/>
            <person name="Karaoz U."/>
            <person name="Brodie E.L."/>
            <person name="Williams K.H."/>
            <person name="Hubbard S.S."/>
            <person name="Banfield J.F."/>
        </authorList>
    </citation>
    <scope>NUCLEOTIDE SEQUENCE [LARGE SCALE GENOMIC DNA]</scope>
</reference>
<feature type="transmembrane region" description="Helical" evidence="6">
    <location>
        <begin position="398"/>
        <end position="418"/>
    </location>
</feature>
<dbReference type="Proteomes" id="UP000176755">
    <property type="component" value="Unassembled WGS sequence"/>
</dbReference>
<dbReference type="EMBL" id="MHLY01000005">
    <property type="protein sequence ID" value="OGZ18887.1"/>
    <property type="molecule type" value="Genomic_DNA"/>
</dbReference>
<evidence type="ECO:0000256" key="4">
    <source>
        <dbReference type="ARBA" id="ARBA00022989"/>
    </source>
</evidence>
<evidence type="ECO:0000313" key="8">
    <source>
        <dbReference type="Proteomes" id="UP000176755"/>
    </source>
</evidence>
<feature type="transmembrane region" description="Helical" evidence="6">
    <location>
        <begin position="456"/>
        <end position="478"/>
    </location>
</feature>
<organism evidence="7 8">
    <name type="scientific">Candidatus Nealsonbacteria bacterium RBG_13_42_11</name>
    <dbReference type="NCBI Taxonomy" id="1801663"/>
    <lineage>
        <taxon>Bacteria</taxon>
        <taxon>Candidatus Nealsoniibacteriota</taxon>
    </lineage>
</organism>
<accession>A0A1G2DZA7</accession>
<feature type="transmembrane region" description="Helical" evidence="6">
    <location>
        <begin position="265"/>
        <end position="288"/>
    </location>
</feature>
<feature type="transmembrane region" description="Helical" evidence="6">
    <location>
        <begin position="373"/>
        <end position="392"/>
    </location>
</feature>
<feature type="transmembrane region" description="Helical" evidence="6">
    <location>
        <begin position="28"/>
        <end position="48"/>
    </location>
</feature>
<evidence type="ECO:0000313" key="7">
    <source>
        <dbReference type="EMBL" id="OGZ18887.1"/>
    </source>
</evidence>
<feature type="transmembrane region" description="Helical" evidence="6">
    <location>
        <begin position="192"/>
        <end position="214"/>
    </location>
</feature>
<dbReference type="Pfam" id="PF01943">
    <property type="entry name" value="Polysacc_synt"/>
    <property type="match status" value="1"/>
</dbReference>
<feature type="transmembrane region" description="Helical" evidence="6">
    <location>
        <begin position="226"/>
        <end position="245"/>
    </location>
</feature>
<dbReference type="STRING" id="1801663.A2175_01135"/>
<feature type="transmembrane region" description="Helical" evidence="6">
    <location>
        <begin position="430"/>
        <end position="450"/>
    </location>
</feature>
<evidence type="ECO:0000256" key="6">
    <source>
        <dbReference type="SAM" id="Phobius"/>
    </source>
</evidence>
<evidence type="ECO:0000256" key="5">
    <source>
        <dbReference type="ARBA" id="ARBA00023136"/>
    </source>
</evidence>
<protein>
    <submittedName>
        <fullName evidence="7">Uncharacterized protein</fullName>
    </submittedName>
</protein>
<dbReference type="GO" id="GO:0005886">
    <property type="term" value="C:plasma membrane"/>
    <property type="evidence" value="ECO:0007669"/>
    <property type="project" value="UniProtKB-SubCell"/>
</dbReference>
<evidence type="ECO:0000256" key="1">
    <source>
        <dbReference type="ARBA" id="ARBA00004651"/>
    </source>
</evidence>
<dbReference type="InterPro" id="IPR050833">
    <property type="entry name" value="Poly_Biosynth_Transport"/>
</dbReference>
<keyword evidence="5 6" id="KW-0472">Membrane</keyword>
<keyword evidence="4 6" id="KW-1133">Transmembrane helix</keyword>
<evidence type="ECO:0000256" key="3">
    <source>
        <dbReference type="ARBA" id="ARBA00022692"/>
    </source>
</evidence>
<dbReference type="AlphaFoldDB" id="A0A1G2DZA7"/>